<evidence type="ECO:0000256" key="1">
    <source>
        <dbReference type="SAM" id="Phobius"/>
    </source>
</evidence>
<feature type="transmembrane region" description="Helical" evidence="1">
    <location>
        <begin position="126"/>
        <end position="148"/>
    </location>
</feature>
<protein>
    <submittedName>
        <fullName evidence="2">Uncharacterized protein</fullName>
    </submittedName>
</protein>
<sequence>MTAPRRYASPELRRAQKRLEAMTEAQLQIARAQAEGWRNFLTIATGLLAAVLVLKGRENVAELPGGYRTAVVVSVAAGLVLLLAAAFLAVAAAHGRPGGGLKYADAIALLDWERDERERIVSRVSLARWATLLGVPVTAAGILVTWVAPAPDEPAQKVVVHTRGEKVCGELLAADGTGVTIKVEPASGKGAATVRHVAWQGDAMSAAPAGRC</sequence>
<feature type="transmembrane region" description="Helical" evidence="1">
    <location>
        <begin position="66"/>
        <end position="93"/>
    </location>
</feature>
<dbReference type="AlphaFoldDB" id="A0A937JQ62"/>
<evidence type="ECO:0000313" key="3">
    <source>
        <dbReference type="Proteomes" id="UP000661858"/>
    </source>
</evidence>
<keyword evidence="1" id="KW-1133">Transmembrane helix</keyword>
<dbReference type="Proteomes" id="UP000661858">
    <property type="component" value="Unassembled WGS sequence"/>
</dbReference>
<proteinExistence type="predicted"/>
<name>A0A937JQ62_9ACTN</name>
<dbReference type="EMBL" id="JAERRK010000006">
    <property type="protein sequence ID" value="MBL1083128.1"/>
    <property type="molecule type" value="Genomic_DNA"/>
</dbReference>
<reference evidence="2" key="1">
    <citation type="submission" date="2021-01" db="EMBL/GenBank/DDBJ databases">
        <title>WGS of actinomycetes isolated from Thailand.</title>
        <authorList>
            <person name="Thawai C."/>
        </authorList>
    </citation>
    <scope>NUCLEOTIDE SEQUENCE</scope>
    <source>
        <strain evidence="2">RCU-197</strain>
    </source>
</reference>
<keyword evidence="1" id="KW-0812">Transmembrane</keyword>
<keyword evidence="3" id="KW-1185">Reference proteome</keyword>
<gene>
    <name evidence="2" type="ORF">JK359_14225</name>
</gene>
<evidence type="ECO:0000313" key="2">
    <source>
        <dbReference type="EMBL" id="MBL1083128.1"/>
    </source>
</evidence>
<dbReference type="RefSeq" id="WP_201835561.1">
    <property type="nucleotide sequence ID" value="NZ_JAERRK010000006.1"/>
</dbReference>
<keyword evidence="1" id="KW-0472">Membrane</keyword>
<accession>A0A937JQ62</accession>
<comment type="caution">
    <text evidence="2">The sequence shown here is derived from an EMBL/GenBank/DDBJ whole genome shotgun (WGS) entry which is preliminary data.</text>
</comment>
<feature type="transmembrane region" description="Helical" evidence="1">
    <location>
        <begin position="36"/>
        <end position="54"/>
    </location>
</feature>
<organism evidence="2 3">
    <name type="scientific">Streptomyces actinomycinicus</name>
    <dbReference type="NCBI Taxonomy" id="1695166"/>
    <lineage>
        <taxon>Bacteria</taxon>
        <taxon>Bacillati</taxon>
        <taxon>Actinomycetota</taxon>
        <taxon>Actinomycetes</taxon>
        <taxon>Kitasatosporales</taxon>
        <taxon>Streptomycetaceae</taxon>
        <taxon>Streptomyces</taxon>
    </lineage>
</organism>